<dbReference type="EMBL" id="CAAHCC010000009">
    <property type="protein sequence ID" value="VGL08877.1"/>
    <property type="molecule type" value="Genomic_DNA"/>
</dbReference>
<dbReference type="EMBL" id="CAAHDD010000011">
    <property type="protein sequence ID" value="VGM41127.1"/>
    <property type="molecule type" value="Genomic_DNA"/>
</dbReference>
<dbReference type="RefSeq" id="WP_072060504.1">
    <property type="nucleotide sequence ID" value="NZ_CAAHCC010000009.1"/>
</dbReference>
<sequence>MSDNLVVGHEELITLINIPLSILDPNHSAISPEIRKKILRERYKNQLIADGLETGHLKEIRGNIYFVSKLSLESFAGFVFEAYLVSLFNRNKNIGRAALTWCSCRQRQVMTNIYEKYKAIGTGFITTKALYPHLYAPQSRSDIIFIRNNLISGQPEPATENPTTNIAGIQVKAIRSNFKSEIIDPIVSGKYSHVITLLNDQYGTPSRTTCLRELDILANNGSIDPSMREFVSERIKGPEFLGISQRDVEDYYDYIRDFYSGSPISSDENINDAMDAEIKRYKYKNGLLVPENFD</sequence>
<proteinExistence type="predicted"/>
<protein>
    <submittedName>
        <fullName evidence="1">Uncharacterized protein</fullName>
    </submittedName>
</protein>
<organism evidence="1">
    <name type="scientific">Klebsiella pneumoniae</name>
    <dbReference type="NCBI Taxonomy" id="573"/>
    <lineage>
        <taxon>Bacteria</taxon>
        <taxon>Pseudomonadati</taxon>
        <taxon>Pseudomonadota</taxon>
        <taxon>Gammaproteobacteria</taxon>
        <taxon>Enterobacterales</taxon>
        <taxon>Enterobacteriaceae</taxon>
        <taxon>Klebsiella/Raoultella group</taxon>
        <taxon>Klebsiella</taxon>
        <taxon>Klebsiella pneumoniae complex</taxon>
    </lineage>
</organism>
<reference evidence="2 5" key="2">
    <citation type="submission" date="2019-03" db="EMBL/GenBank/DDBJ databases">
        <authorList>
            <consortium name="Pathogen Informatics"/>
        </authorList>
    </citation>
    <scope>NUCLEOTIDE SEQUENCE</scope>
    <source>
        <strain evidence="4">5012STDY7626358</strain>
        <strain evidence="2 5">5012STDY7626430</strain>
        <strain evidence="3">5012STDY7626466</strain>
    </source>
</reference>
<evidence type="ECO:0000313" key="3">
    <source>
        <dbReference type="EMBL" id="VGM36344.1"/>
    </source>
</evidence>
<gene>
    <name evidence="1" type="ORF">ETE75_24370</name>
    <name evidence="4" type="ORF">SAMEA4873559_04384</name>
    <name evidence="2" type="ORF">SAMEA4873632_04339</name>
    <name evidence="3" type="ORF">SAMEA4873656_05355</name>
</gene>
<reference evidence="1" key="1">
    <citation type="submission" date="2019-01" db="EMBL/GenBank/DDBJ databases">
        <authorList>
            <person name="Lista F."/>
            <person name="Anselmo A."/>
        </authorList>
    </citation>
    <scope>NUCLEOTIDE SEQUENCE</scope>
    <source>
        <strain evidence="1">13S</strain>
    </source>
</reference>
<evidence type="ECO:0000313" key="5">
    <source>
        <dbReference type="Proteomes" id="UP000376235"/>
    </source>
</evidence>
<dbReference type="AlphaFoldDB" id="A0A483INP4"/>
<name>A0A483INP4_KLEPN</name>
<dbReference type="EMBL" id="CAAHCZ010000025">
    <property type="protein sequence ID" value="VGM36344.1"/>
    <property type="molecule type" value="Genomic_DNA"/>
</dbReference>
<evidence type="ECO:0000313" key="1">
    <source>
        <dbReference type="EMBL" id="TCX34458.1"/>
    </source>
</evidence>
<dbReference type="Proteomes" id="UP000376235">
    <property type="component" value="Unassembled WGS sequence"/>
</dbReference>
<evidence type="ECO:0000313" key="2">
    <source>
        <dbReference type="EMBL" id="VGL08877.1"/>
    </source>
</evidence>
<accession>A0A483INP4</accession>
<evidence type="ECO:0000313" key="4">
    <source>
        <dbReference type="EMBL" id="VGM41127.1"/>
    </source>
</evidence>
<dbReference type="EMBL" id="SDCJ01000026">
    <property type="protein sequence ID" value="TCX34458.1"/>
    <property type="molecule type" value="Genomic_DNA"/>
</dbReference>